<keyword evidence="1" id="KW-0732">Signal</keyword>
<evidence type="ECO:0000313" key="3">
    <source>
        <dbReference type="Ensembl" id="ENSXCOP00000020244.1"/>
    </source>
</evidence>
<dbReference type="GO" id="GO:0004930">
    <property type="term" value="F:G protein-coupled receptor activity"/>
    <property type="evidence" value="ECO:0007669"/>
    <property type="project" value="InterPro"/>
</dbReference>
<evidence type="ECO:0000313" key="4">
    <source>
        <dbReference type="Proteomes" id="UP000261380"/>
    </source>
</evidence>
<dbReference type="SMART" id="SM00008">
    <property type="entry name" value="HormR"/>
    <property type="match status" value="1"/>
</dbReference>
<proteinExistence type="predicted"/>
<feature type="signal peptide" evidence="1">
    <location>
        <begin position="1"/>
        <end position="18"/>
    </location>
</feature>
<evidence type="ECO:0000259" key="2">
    <source>
        <dbReference type="PROSITE" id="PS50227"/>
    </source>
</evidence>
<evidence type="ECO:0000256" key="1">
    <source>
        <dbReference type="SAM" id="SignalP"/>
    </source>
</evidence>
<accession>A0A3B5ML50</accession>
<dbReference type="InterPro" id="IPR017983">
    <property type="entry name" value="GPCR_2_secretin-like_CS"/>
</dbReference>
<dbReference type="PROSITE" id="PS00649">
    <property type="entry name" value="G_PROTEIN_RECEP_F2_1"/>
    <property type="match status" value="1"/>
</dbReference>
<dbReference type="STRING" id="32473.ENSXCOP00000020244"/>
<dbReference type="Proteomes" id="UP000261380">
    <property type="component" value="Unplaced"/>
</dbReference>
<keyword evidence="4" id="KW-1185">Reference proteome</keyword>
<feature type="chain" id="PRO_5017304631" description="G-protein coupled receptors family 2 profile 1 domain-containing protein" evidence="1">
    <location>
        <begin position="19"/>
        <end position="71"/>
    </location>
</feature>
<protein>
    <recommendedName>
        <fullName evidence="2">G-protein coupled receptors family 2 profile 1 domain-containing protein</fullName>
    </recommendedName>
</protein>
<dbReference type="Gene3D" id="4.10.1240.10">
    <property type="entry name" value="GPCR, family 2, extracellular hormone receptor domain"/>
    <property type="match status" value="1"/>
</dbReference>
<dbReference type="GO" id="GO:0016020">
    <property type="term" value="C:membrane"/>
    <property type="evidence" value="ECO:0007669"/>
    <property type="project" value="InterPro"/>
</dbReference>
<organism evidence="3 4">
    <name type="scientific">Xiphophorus couchianus</name>
    <name type="common">Monterrey platyfish</name>
    <dbReference type="NCBI Taxonomy" id="32473"/>
    <lineage>
        <taxon>Eukaryota</taxon>
        <taxon>Metazoa</taxon>
        <taxon>Chordata</taxon>
        <taxon>Craniata</taxon>
        <taxon>Vertebrata</taxon>
        <taxon>Euteleostomi</taxon>
        <taxon>Actinopterygii</taxon>
        <taxon>Neopterygii</taxon>
        <taxon>Teleostei</taxon>
        <taxon>Neoteleostei</taxon>
        <taxon>Acanthomorphata</taxon>
        <taxon>Ovalentaria</taxon>
        <taxon>Atherinomorphae</taxon>
        <taxon>Cyprinodontiformes</taxon>
        <taxon>Poeciliidae</taxon>
        <taxon>Poeciliinae</taxon>
        <taxon>Xiphophorus</taxon>
    </lineage>
</organism>
<sequence>ILYIHLIFFIIFLQYGFCSPEWDGIVCWPEGHPGDLVFTLCPDYIHDFNHKGRTWSISICLTMLEKTHRQS</sequence>
<name>A0A3B5ML50_9TELE</name>
<dbReference type="Pfam" id="PF02793">
    <property type="entry name" value="HRM"/>
    <property type="match status" value="1"/>
</dbReference>
<feature type="domain" description="G-protein coupled receptors family 2 profile 1" evidence="2">
    <location>
        <begin position="17"/>
        <end position="71"/>
    </location>
</feature>
<dbReference type="PROSITE" id="PS50227">
    <property type="entry name" value="G_PROTEIN_RECEP_F2_3"/>
    <property type="match status" value="1"/>
</dbReference>
<reference evidence="3" key="1">
    <citation type="submission" date="2025-08" db="UniProtKB">
        <authorList>
            <consortium name="Ensembl"/>
        </authorList>
    </citation>
    <scope>IDENTIFICATION</scope>
</reference>
<reference evidence="3" key="2">
    <citation type="submission" date="2025-09" db="UniProtKB">
        <authorList>
            <consortium name="Ensembl"/>
        </authorList>
    </citation>
    <scope>IDENTIFICATION</scope>
</reference>
<dbReference type="SUPFAM" id="SSF111418">
    <property type="entry name" value="Hormone receptor domain"/>
    <property type="match status" value="1"/>
</dbReference>
<dbReference type="InterPro" id="IPR036445">
    <property type="entry name" value="GPCR_2_extracell_dom_sf"/>
</dbReference>
<dbReference type="Ensembl" id="ENSXCOT00000020492.1">
    <property type="protein sequence ID" value="ENSXCOP00000020244.1"/>
    <property type="gene ID" value="ENSXCOG00000015177.1"/>
</dbReference>
<dbReference type="AlphaFoldDB" id="A0A3B5ML50"/>
<dbReference type="InterPro" id="IPR001879">
    <property type="entry name" value="GPCR_2_extracellular_dom"/>
</dbReference>